<protein>
    <submittedName>
        <fullName evidence="1">Uncharacterized protein</fullName>
    </submittedName>
</protein>
<dbReference type="Proteomes" id="UP001151760">
    <property type="component" value="Unassembled WGS sequence"/>
</dbReference>
<gene>
    <name evidence="1" type="ORF">Tco_0953830</name>
</gene>
<proteinExistence type="predicted"/>
<comment type="caution">
    <text evidence="1">The sequence shown here is derived from an EMBL/GenBank/DDBJ whole genome shotgun (WGS) entry which is preliminary data.</text>
</comment>
<dbReference type="EMBL" id="BQNB010015872">
    <property type="protein sequence ID" value="GJT45115.1"/>
    <property type="molecule type" value="Genomic_DNA"/>
</dbReference>
<name>A0ABQ5E122_9ASTR</name>
<organism evidence="1 2">
    <name type="scientific">Tanacetum coccineum</name>
    <dbReference type="NCBI Taxonomy" id="301880"/>
    <lineage>
        <taxon>Eukaryota</taxon>
        <taxon>Viridiplantae</taxon>
        <taxon>Streptophyta</taxon>
        <taxon>Embryophyta</taxon>
        <taxon>Tracheophyta</taxon>
        <taxon>Spermatophyta</taxon>
        <taxon>Magnoliopsida</taxon>
        <taxon>eudicotyledons</taxon>
        <taxon>Gunneridae</taxon>
        <taxon>Pentapetalae</taxon>
        <taxon>asterids</taxon>
        <taxon>campanulids</taxon>
        <taxon>Asterales</taxon>
        <taxon>Asteraceae</taxon>
        <taxon>Asteroideae</taxon>
        <taxon>Anthemideae</taxon>
        <taxon>Anthemidinae</taxon>
        <taxon>Tanacetum</taxon>
    </lineage>
</organism>
<evidence type="ECO:0000313" key="1">
    <source>
        <dbReference type="EMBL" id="GJT45115.1"/>
    </source>
</evidence>
<reference evidence="1" key="2">
    <citation type="submission" date="2022-01" db="EMBL/GenBank/DDBJ databases">
        <authorList>
            <person name="Yamashiro T."/>
            <person name="Shiraishi A."/>
            <person name="Satake H."/>
            <person name="Nakayama K."/>
        </authorList>
    </citation>
    <scope>NUCLEOTIDE SEQUENCE</scope>
</reference>
<keyword evidence="2" id="KW-1185">Reference proteome</keyword>
<accession>A0ABQ5E122</accession>
<evidence type="ECO:0000313" key="2">
    <source>
        <dbReference type="Proteomes" id="UP001151760"/>
    </source>
</evidence>
<reference evidence="1" key="1">
    <citation type="journal article" date="2022" name="Int. J. Mol. Sci.">
        <title>Draft Genome of Tanacetum Coccineum: Genomic Comparison of Closely Related Tanacetum-Family Plants.</title>
        <authorList>
            <person name="Yamashiro T."/>
            <person name="Shiraishi A."/>
            <person name="Nakayama K."/>
            <person name="Satake H."/>
        </authorList>
    </citation>
    <scope>NUCLEOTIDE SEQUENCE</scope>
</reference>
<sequence>MENKNPPSPPDSSTLLMVEKVCNLNSLLESLNLVPSSSSSKNVCKKEKDSDVMLIKLIKKYDDSSEEALEKDNDVGGEEELGVEYFDKFSTRTELAYHKYLMCVIQ</sequence>